<proteinExistence type="predicted"/>
<evidence type="ECO:0000313" key="1">
    <source>
        <dbReference type="EMBL" id="MBB5794863.1"/>
    </source>
</evidence>
<reference evidence="1 2" key="1">
    <citation type="submission" date="2020-08" db="EMBL/GenBank/DDBJ databases">
        <title>Sequencing the genomes of 1000 actinobacteria strains.</title>
        <authorList>
            <person name="Klenk H.-P."/>
        </authorList>
    </citation>
    <scope>NUCLEOTIDE SEQUENCE [LARGE SCALE GENOMIC DNA]</scope>
    <source>
        <strain evidence="1 2">DSM 40084</strain>
    </source>
</reference>
<evidence type="ECO:0000313" key="2">
    <source>
        <dbReference type="Proteomes" id="UP000590647"/>
    </source>
</evidence>
<protein>
    <submittedName>
        <fullName evidence="1">Uncharacterized protein</fullName>
    </submittedName>
</protein>
<accession>A0A7W9LSU7</accession>
<name>A0A7W9LSU7_9ACTN</name>
<dbReference type="Proteomes" id="UP000590647">
    <property type="component" value="Unassembled WGS sequence"/>
</dbReference>
<sequence>MADVIILPRCPETGKASFRTEFEARRWLIKQPLLRKIPDRIYRCSDCRYWHFTGSHHWTSQKIKWRRNYGRREAVSGGHSRKKRGKG</sequence>
<dbReference type="EMBL" id="JACHNE010000001">
    <property type="protein sequence ID" value="MBB5794863.1"/>
    <property type="molecule type" value="Genomic_DNA"/>
</dbReference>
<comment type="caution">
    <text evidence="1">The sequence shown here is derived from an EMBL/GenBank/DDBJ whole genome shotgun (WGS) entry which is preliminary data.</text>
</comment>
<keyword evidence="2" id="KW-1185">Reference proteome</keyword>
<gene>
    <name evidence="1" type="ORF">HDA41_002827</name>
</gene>
<dbReference type="AlphaFoldDB" id="A0A7W9LSU7"/>
<organism evidence="1 2">
    <name type="scientific">Streptomyces caelestis</name>
    <dbReference type="NCBI Taxonomy" id="36816"/>
    <lineage>
        <taxon>Bacteria</taxon>
        <taxon>Bacillati</taxon>
        <taxon>Actinomycetota</taxon>
        <taxon>Actinomycetes</taxon>
        <taxon>Kitasatosporales</taxon>
        <taxon>Streptomycetaceae</taxon>
        <taxon>Streptomyces</taxon>
    </lineage>
</organism>